<dbReference type="InterPro" id="IPR011333">
    <property type="entry name" value="SKP1/BTB/POZ_sf"/>
</dbReference>
<dbReference type="Proteomes" id="UP000198406">
    <property type="component" value="Unassembled WGS sequence"/>
</dbReference>
<dbReference type="Pfam" id="PF02214">
    <property type="entry name" value="BTB_2"/>
    <property type="match status" value="1"/>
</dbReference>
<comment type="caution">
    <text evidence="2">The sequence shown here is derived from an EMBL/GenBank/DDBJ whole genome shotgun (WGS) entry which is preliminary data.</text>
</comment>
<dbReference type="PROSITE" id="PS50097">
    <property type="entry name" value="BTB"/>
    <property type="match status" value="1"/>
</dbReference>
<feature type="domain" description="BTB" evidence="1">
    <location>
        <begin position="4"/>
        <end position="72"/>
    </location>
</feature>
<dbReference type="SUPFAM" id="SSF54695">
    <property type="entry name" value="POZ domain"/>
    <property type="match status" value="1"/>
</dbReference>
<evidence type="ECO:0000313" key="2">
    <source>
        <dbReference type="EMBL" id="GAX22423.1"/>
    </source>
</evidence>
<gene>
    <name evidence="2" type="ORF">FisN_14Hu037</name>
</gene>
<evidence type="ECO:0000313" key="3">
    <source>
        <dbReference type="Proteomes" id="UP000198406"/>
    </source>
</evidence>
<dbReference type="InterPro" id="IPR000210">
    <property type="entry name" value="BTB/POZ_dom"/>
</dbReference>
<accession>A0A1Z5K831</accession>
<protein>
    <recommendedName>
        <fullName evidence="1">BTB domain-containing protein</fullName>
    </recommendedName>
</protein>
<dbReference type="AlphaFoldDB" id="A0A1Z5K831"/>
<evidence type="ECO:0000259" key="1">
    <source>
        <dbReference type="PROSITE" id="PS50097"/>
    </source>
</evidence>
<dbReference type="SMART" id="SM00225">
    <property type="entry name" value="BTB"/>
    <property type="match status" value="1"/>
</dbReference>
<reference evidence="2 3" key="1">
    <citation type="journal article" date="2015" name="Plant Cell">
        <title>Oil accumulation by the oleaginous diatom Fistulifera solaris as revealed by the genome and transcriptome.</title>
        <authorList>
            <person name="Tanaka T."/>
            <person name="Maeda Y."/>
            <person name="Veluchamy A."/>
            <person name="Tanaka M."/>
            <person name="Abida H."/>
            <person name="Marechal E."/>
            <person name="Bowler C."/>
            <person name="Muto M."/>
            <person name="Sunaga Y."/>
            <person name="Tanaka M."/>
            <person name="Yoshino T."/>
            <person name="Taniguchi T."/>
            <person name="Fukuda Y."/>
            <person name="Nemoto M."/>
            <person name="Matsumoto M."/>
            <person name="Wong P.S."/>
            <person name="Aburatani S."/>
            <person name="Fujibuchi W."/>
        </authorList>
    </citation>
    <scope>NUCLEOTIDE SEQUENCE [LARGE SCALE GENOMIC DNA]</scope>
    <source>
        <strain evidence="2 3">JPCC DA0580</strain>
    </source>
</reference>
<dbReference type="PANTHER" id="PTHR14499">
    <property type="entry name" value="POTASSIUM CHANNEL TETRAMERIZATION DOMAIN-CONTAINING"/>
    <property type="match status" value="1"/>
</dbReference>
<dbReference type="EMBL" id="BDSP01000184">
    <property type="protein sequence ID" value="GAX22423.1"/>
    <property type="molecule type" value="Genomic_DNA"/>
</dbReference>
<dbReference type="Gene3D" id="3.30.710.10">
    <property type="entry name" value="Potassium Channel Kv1.1, Chain A"/>
    <property type="match status" value="1"/>
</dbReference>
<dbReference type="InterPro" id="IPR003131">
    <property type="entry name" value="T1-type_BTB"/>
</dbReference>
<dbReference type="InParanoid" id="A0A1Z5K831"/>
<proteinExistence type="predicted"/>
<dbReference type="PANTHER" id="PTHR14499:SF136">
    <property type="entry name" value="GH08630P"/>
    <property type="match status" value="1"/>
</dbReference>
<dbReference type="OrthoDB" id="45549at2759"/>
<sequence length="187" mass="22037">MDNKIVRLNVGGTRYDVSRDTLARCEGSMLASLISKQWKEGNLNEPIFIDRNGRLFEYILDYLRTNEVHLPLSVNRTAVEKEFDYYAIPVDWTQVHLPSLDEWMEEVELRQMQQFVTFVREELSKLPYWEKKVKIPPSVYVQLCGHDQLLSQLLSDRGMQLISREWEDGSPCIQVKKTEDWNVKKGR</sequence>
<keyword evidence="3" id="KW-1185">Reference proteome</keyword>
<organism evidence="2 3">
    <name type="scientific">Fistulifera solaris</name>
    <name type="common">Oleaginous diatom</name>
    <dbReference type="NCBI Taxonomy" id="1519565"/>
    <lineage>
        <taxon>Eukaryota</taxon>
        <taxon>Sar</taxon>
        <taxon>Stramenopiles</taxon>
        <taxon>Ochrophyta</taxon>
        <taxon>Bacillariophyta</taxon>
        <taxon>Bacillariophyceae</taxon>
        <taxon>Bacillariophycidae</taxon>
        <taxon>Naviculales</taxon>
        <taxon>Naviculaceae</taxon>
        <taxon>Fistulifera</taxon>
    </lineage>
</organism>
<name>A0A1Z5K831_FISSO</name>
<dbReference type="CDD" id="cd18316">
    <property type="entry name" value="BTB_POZ_KCTD-like"/>
    <property type="match status" value="1"/>
</dbReference>
<dbReference type="GO" id="GO:0051260">
    <property type="term" value="P:protein homooligomerization"/>
    <property type="evidence" value="ECO:0007669"/>
    <property type="project" value="InterPro"/>
</dbReference>